<dbReference type="AlphaFoldDB" id="A0AAW9SI47"/>
<dbReference type="Gene3D" id="3.40.50.300">
    <property type="entry name" value="P-loop containing nucleotide triphosphate hydrolases"/>
    <property type="match status" value="2"/>
</dbReference>
<dbReference type="InterPro" id="IPR003593">
    <property type="entry name" value="AAA+_ATPase"/>
</dbReference>
<comment type="caution">
    <text evidence="7">The sequence shown here is derived from an EMBL/GenBank/DDBJ whole genome shotgun (WGS) entry which is preliminary data.</text>
</comment>
<evidence type="ECO:0000256" key="4">
    <source>
        <dbReference type="ARBA" id="ARBA00022840"/>
    </source>
</evidence>
<dbReference type="Proteomes" id="UP001223646">
    <property type="component" value="Unassembled WGS sequence"/>
</dbReference>
<dbReference type="Pfam" id="PF00005">
    <property type="entry name" value="ABC_tran"/>
    <property type="match status" value="2"/>
</dbReference>
<evidence type="ECO:0000256" key="5">
    <source>
        <dbReference type="SAM" id="MobiDB-lite"/>
    </source>
</evidence>
<dbReference type="InterPro" id="IPR027417">
    <property type="entry name" value="P-loop_NTPase"/>
</dbReference>
<dbReference type="PANTHER" id="PTHR43553:SF24">
    <property type="entry name" value="ENERGY-COUPLING FACTOR TRANSPORTER ATP-BINDING PROTEIN ECFA1"/>
    <property type="match status" value="1"/>
</dbReference>
<feature type="region of interest" description="Disordered" evidence="5">
    <location>
        <begin position="505"/>
        <end position="538"/>
    </location>
</feature>
<protein>
    <submittedName>
        <fullName evidence="7">ABC transporter ATP-binding protein</fullName>
    </submittedName>
</protein>
<dbReference type="InterPro" id="IPR003439">
    <property type="entry name" value="ABC_transporter-like_ATP-bd"/>
</dbReference>
<dbReference type="PROSITE" id="PS50893">
    <property type="entry name" value="ABC_TRANSPORTER_2"/>
    <property type="match status" value="2"/>
</dbReference>
<dbReference type="SUPFAM" id="SSF52540">
    <property type="entry name" value="P-loop containing nucleoside triphosphate hydrolases"/>
    <property type="match status" value="2"/>
</dbReference>
<dbReference type="EMBL" id="JASOOY020000014">
    <property type="protein sequence ID" value="MEO3716882.1"/>
    <property type="molecule type" value="Genomic_DNA"/>
</dbReference>
<evidence type="ECO:0000256" key="3">
    <source>
        <dbReference type="ARBA" id="ARBA00022741"/>
    </source>
</evidence>
<accession>A0AAW9SI47</accession>
<dbReference type="GO" id="GO:0043190">
    <property type="term" value="C:ATP-binding cassette (ABC) transporter complex"/>
    <property type="evidence" value="ECO:0007669"/>
    <property type="project" value="TreeGrafter"/>
</dbReference>
<keyword evidence="2" id="KW-0813">Transport</keyword>
<evidence type="ECO:0000313" key="7">
    <source>
        <dbReference type="EMBL" id="MEO3716882.1"/>
    </source>
</evidence>
<sequence>MTDEALTRRPSSSGNVPAVSARGFGYRHAGRKAAVLNDITLDVERGEKVLLLGASGVGKSTLLAAIAGVLGDDSDGEATGELLIEGCTPASARGAVGLVLQDPDSQTISARVGDDVAFGAENLGVAPAEIGNRVRASLDVVGLDLPLDHPTHRLSGGQKQRLALAGVLAMGARVICLDEPTANIDPAGVPVLRDAAITAAERTGAALIVVEHRVDAWVDVVDRIIVLGREGVIADGAPHRVLEDHGQALTDAGVWIPNAPPALPGARSVACDQDGHPSGDIAIETRELAIGYGAKKSWFRGGENVDPIARDVSVSIPSEASTCIVGHNGSGKSTLALTLGGLLEPMAGTVQVAGSGSAPWKWPSKKLATRIGTVFQDPEHQFVTGTVLEELQLGPKLVGVNADQCIEELLERLRLTALTKANPFSLSGGEKRRLSVATMLATAPDIVLLDEPTFGQDRRTFTELLTLLRQLADDGRTVISITHDPLVVQAMGDYVVDMDMFHPEWPGPAAPGQRGSGEQAGPSSNSGSRGQGEAGGKS</sequence>
<evidence type="ECO:0000313" key="8">
    <source>
        <dbReference type="Proteomes" id="UP001223646"/>
    </source>
</evidence>
<dbReference type="PANTHER" id="PTHR43553">
    <property type="entry name" value="HEAVY METAL TRANSPORTER"/>
    <property type="match status" value="1"/>
</dbReference>
<dbReference type="InterPro" id="IPR015856">
    <property type="entry name" value="ABC_transpr_CbiO/EcfA_su"/>
</dbReference>
<feature type="domain" description="ABC transporter" evidence="6">
    <location>
        <begin position="19"/>
        <end position="254"/>
    </location>
</feature>
<organism evidence="7 8">
    <name type="scientific">Corynebacterium amycolatum</name>
    <dbReference type="NCBI Taxonomy" id="43765"/>
    <lineage>
        <taxon>Bacteria</taxon>
        <taxon>Bacillati</taxon>
        <taxon>Actinomycetota</taxon>
        <taxon>Actinomycetes</taxon>
        <taxon>Mycobacteriales</taxon>
        <taxon>Corynebacteriaceae</taxon>
        <taxon>Corynebacterium</taxon>
    </lineage>
</organism>
<dbReference type="GO" id="GO:0042626">
    <property type="term" value="F:ATPase-coupled transmembrane transporter activity"/>
    <property type="evidence" value="ECO:0007669"/>
    <property type="project" value="TreeGrafter"/>
</dbReference>
<keyword evidence="3" id="KW-0547">Nucleotide-binding</keyword>
<reference evidence="7" key="2">
    <citation type="submission" date="2024-05" db="EMBL/GenBank/DDBJ databases">
        <authorList>
            <person name="Wolfe A."/>
        </authorList>
    </citation>
    <scope>NUCLEOTIDE SEQUENCE</scope>
    <source>
        <strain evidence="7">UMB1064</strain>
    </source>
</reference>
<dbReference type="CDD" id="cd03225">
    <property type="entry name" value="ABC_cobalt_CbiO_domain1"/>
    <property type="match status" value="2"/>
</dbReference>
<dbReference type="RefSeq" id="WP_284827258.1">
    <property type="nucleotide sequence ID" value="NZ_JASOOY020000014.1"/>
</dbReference>
<dbReference type="GO" id="GO:0005524">
    <property type="term" value="F:ATP binding"/>
    <property type="evidence" value="ECO:0007669"/>
    <property type="project" value="UniProtKB-KW"/>
</dbReference>
<evidence type="ECO:0000256" key="2">
    <source>
        <dbReference type="ARBA" id="ARBA00022448"/>
    </source>
</evidence>
<name>A0AAW9SI47_CORAY</name>
<dbReference type="InterPro" id="IPR050095">
    <property type="entry name" value="ECF_ABC_transporter_ATP-bd"/>
</dbReference>
<evidence type="ECO:0000256" key="1">
    <source>
        <dbReference type="ARBA" id="ARBA00005417"/>
    </source>
</evidence>
<gene>
    <name evidence="7" type="ORF">QP460_004680</name>
</gene>
<feature type="domain" description="ABC transporter" evidence="6">
    <location>
        <begin position="283"/>
        <end position="525"/>
    </location>
</feature>
<feature type="compositionally biased region" description="Gly residues" evidence="5">
    <location>
        <begin position="529"/>
        <end position="538"/>
    </location>
</feature>
<evidence type="ECO:0000259" key="6">
    <source>
        <dbReference type="PROSITE" id="PS50893"/>
    </source>
</evidence>
<reference evidence="7" key="1">
    <citation type="submission" date="2023-05" db="EMBL/GenBank/DDBJ databases">
        <authorList>
            <person name="Du J."/>
        </authorList>
    </citation>
    <scope>NUCLEOTIDE SEQUENCE</scope>
    <source>
        <strain evidence="7">UMB1064</strain>
    </source>
</reference>
<proteinExistence type="inferred from homology"/>
<dbReference type="InterPro" id="IPR017871">
    <property type="entry name" value="ABC_transporter-like_CS"/>
</dbReference>
<dbReference type="PROSITE" id="PS00211">
    <property type="entry name" value="ABC_TRANSPORTER_1"/>
    <property type="match status" value="2"/>
</dbReference>
<dbReference type="GO" id="GO:0016887">
    <property type="term" value="F:ATP hydrolysis activity"/>
    <property type="evidence" value="ECO:0007669"/>
    <property type="project" value="InterPro"/>
</dbReference>
<keyword evidence="4 7" id="KW-0067">ATP-binding</keyword>
<dbReference type="SMART" id="SM00382">
    <property type="entry name" value="AAA"/>
    <property type="match status" value="2"/>
</dbReference>
<comment type="similarity">
    <text evidence="1">Belongs to the ABC transporter superfamily.</text>
</comment>